<dbReference type="Pfam" id="PF13531">
    <property type="entry name" value="SBP_bac_11"/>
    <property type="match status" value="1"/>
</dbReference>
<dbReference type="EMBL" id="QQNA01000438">
    <property type="protein sequence ID" value="RDG30535.1"/>
    <property type="molecule type" value="Genomic_DNA"/>
</dbReference>
<reference evidence="3 4" key="1">
    <citation type="submission" date="2018-07" db="EMBL/GenBank/DDBJ databases">
        <title>Streptomyces species from bats.</title>
        <authorList>
            <person name="Dunlap C."/>
        </authorList>
    </citation>
    <scope>NUCLEOTIDE SEQUENCE [LARGE SCALE GENOMIC DNA]</scope>
    <source>
        <strain evidence="3 4">AC230</strain>
    </source>
</reference>
<feature type="region of interest" description="Disordered" evidence="1">
    <location>
        <begin position="1"/>
        <end position="21"/>
    </location>
</feature>
<dbReference type="InterPro" id="IPR002035">
    <property type="entry name" value="VWF_A"/>
</dbReference>
<sequence>MGRHSLPDVRPTGAGRARSPRRRHVSIAAALVLAVTAGTGVAARAGLLSFGTPCDKAPVRLDIAASPDIAPALREIAERARRDRVTSDGNCLDIRVSARENFKAAAALAGGTAPGYQVWVPDSDVWVDRAKGSGDGIALTPAGNVASSPVTLAAVPRSARTLGWPHETYTWAELAAAATGTGRPRLGSADPLRSATGLLALSSVAESAQQNGQNRQDGRNGKDGKGGQDGTGDTLAAATAQLLSGRVADSDPRLLDTLAQDDSAAEKGNPRRNEALLLSEQAAFAHNSEGSGADNLDLFYPTDGAPVLDYPYSLVNQTALSTDQSRAAMRFMALLGEDPSYRTLEKHGFRVANAPVHGEVLRTAGGRSPQPYDGADARPPSVETVQRTLGLWTVTVRSTRLTTVVDTSGSMAAPVPGRAGQSRMDVTKASLLRALNQFTSEDEIGLWEFATRLDGKKDYRELEKTARLGDPVKGGGTHRERLSDAFSALKPVPDADTGLYDTTLAAYRKARATYVDGKFNALIILTDGSNKDDDGISRGELIKRLKALADPERPVPLIAVAVGPDADRAEVDKVAKATGGAGYEVSDPADIQSVLLRAIMLSAGSTTP</sequence>
<comment type="caution">
    <text evidence="3">The sequence shown here is derived from an EMBL/GenBank/DDBJ whole genome shotgun (WGS) entry which is preliminary data.</text>
</comment>
<name>A0A370ATU4_9ACTN</name>
<evidence type="ECO:0000259" key="2">
    <source>
        <dbReference type="PROSITE" id="PS50234"/>
    </source>
</evidence>
<feature type="domain" description="VWFA" evidence="2">
    <location>
        <begin position="400"/>
        <end position="599"/>
    </location>
</feature>
<dbReference type="PROSITE" id="PS50234">
    <property type="entry name" value="VWFA"/>
    <property type="match status" value="1"/>
</dbReference>
<dbReference type="AlphaFoldDB" id="A0A370ATU4"/>
<evidence type="ECO:0000256" key="1">
    <source>
        <dbReference type="SAM" id="MobiDB-lite"/>
    </source>
</evidence>
<evidence type="ECO:0000313" key="4">
    <source>
        <dbReference type="Proteomes" id="UP000253741"/>
    </source>
</evidence>
<feature type="region of interest" description="Disordered" evidence="1">
    <location>
        <begin position="205"/>
        <end position="233"/>
    </location>
</feature>
<proteinExistence type="predicted"/>
<dbReference type="Gene3D" id="3.40.50.410">
    <property type="entry name" value="von Willebrand factor, type A domain"/>
    <property type="match status" value="1"/>
</dbReference>
<dbReference type="SUPFAM" id="SSF53300">
    <property type="entry name" value="vWA-like"/>
    <property type="match status" value="1"/>
</dbReference>
<accession>A0A370ATU4</accession>
<dbReference type="Proteomes" id="UP000253741">
    <property type="component" value="Unassembled WGS sequence"/>
</dbReference>
<keyword evidence="4" id="KW-1185">Reference proteome</keyword>
<gene>
    <name evidence="3" type="ORF">DVH02_34155</name>
</gene>
<dbReference type="InterPro" id="IPR036465">
    <property type="entry name" value="vWFA_dom_sf"/>
</dbReference>
<protein>
    <submittedName>
        <fullName evidence="3">VWA domain-containing protein</fullName>
    </submittedName>
</protein>
<dbReference type="OrthoDB" id="5621159at2"/>
<dbReference type="SUPFAM" id="SSF53850">
    <property type="entry name" value="Periplasmic binding protein-like II"/>
    <property type="match status" value="1"/>
</dbReference>
<organism evidence="3 4">
    <name type="scientific">Streptomyces corynorhini</name>
    <dbReference type="NCBI Taxonomy" id="2282652"/>
    <lineage>
        <taxon>Bacteria</taxon>
        <taxon>Bacillati</taxon>
        <taxon>Actinomycetota</taxon>
        <taxon>Actinomycetes</taxon>
        <taxon>Kitasatosporales</taxon>
        <taxon>Streptomycetaceae</taxon>
        <taxon>Streptomyces</taxon>
    </lineage>
</organism>
<dbReference type="SMART" id="SM00327">
    <property type="entry name" value="VWA"/>
    <property type="match status" value="1"/>
</dbReference>
<dbReference type="RefSeq" id="WP_114627706.1">
    <property type="nucleotide sequence ID" value="NZ_QQNA01000438.1"/>
</dbReference>
<evidence type="ECO:0000313" key="3">
    <source>
        <dbReference type="EMBL" id="RDG30535.1"/>
    </source>
</evidence>
<feature type="compositionally biased region" description="Basic and acidic residues" evidence="1">
    <location>
        <begin position="216"/>
        <end position="226"/>
    </location>
</feature>